<dbReference type="GO" id="GO:0016020">
    <property type="term" value="C:membrane"/>
    <property type="evidence" value="ECO:0007669"/>
    <property type="project" value="UniProtKB-SubCell"/>
</dbReference>
<gene>
    <name evidence="7" type="ORF">DEH80_06645</name>
</gene>
<dbReference type="EMBL" id="QEQK01000005">
    <property type="protein sequence ID" value="PWN56504.1"/>
    <property type="molecule type" value="Genomic_DNA"/>
</dbReference>
<feature type="transmembrane region" description="Helical" evidence="6">
    <location>
        <begin position="279"/>
        <end position="296"/>
    </location>
</feature>
<dbReference type="AlphaFoldDB" id="A0A363UM77"/>
<feature type="transmembrane region" description="Helical" evidence="6">
    <location>
        <begin position="64"/>
        <end position="85"/>
    </location>
</feature>
<evidence type="ECO:0000256" key="5">
    <source>
        <dbReference type="ARBA" id="ARBA00023136"/>
    </source>
</evidence>
<evidence type="ECO:0000313" key="8">
    <source>
        <dbReference type="Proteomes" id="UP000251800"/>
    </source>
</evidence>
<evidence type="ECO:0000256" key="6">
    <source>
        <dbReference type="SAM" id="Phobius"/>
    </source>
</evidence>
<dbReference type="GO" id="GO:0055085">
    <property type="term" value="P:transmembrane transport"/>
    <property type="evidence" value="ECO:0007669"/>
    <property type="project" value="TreeGrafter"/>
</dbReference>
<evidence type="ECO:0000256" key="3">
    <source>
        <dbReference type="ARBA" id="ARBA00022692"/>
    </source>
</evidence>
<evidence type="ECO:0000313" key="7">
    <source>
        <dbReference type="EMBL" id="PWN56504.1"/>
    </source>
</evidence>
<accession>A0A363UM77</accession>
<sequence length="353" mass="37936">MSRSSAAARPRASRVEIALLVILLVGCVYWGRSVLLPIVLALLLNVTLRPVVAALRRFHLPQPAAAALVVMSLLGLVGLFAWAAYDPVLQWLEQAPKSIAELRTQARAQGDFSEVEKAREAVEQMAGNGPTSEGPTIVRQADATAAARLTEAAKTGVATTGITLILLYVLLATGDLMLRKTVQLASGFAAQRRIVMTARALEIQLARYLGTMVLLNLGVALTVCAGLALAGFEDPILWGMVAGLLRFIPYVGNLIVLAILLTLGVLAYEPLWQMVAPPVVYLAFITIYGNVFELFVHGRRLALNPVMLFVFVLFWGTVWGIPGALIAVPLLAATKVVAEQTPAWAPLGRFIRA</sequence>
<protein>
    <recommendedName>
        <fullName evidence="9">AI-2E family transporter</fullName>
    </recommendedName>
</protein>
<keyword evidence="4 6" id="KW-1133">Transmembrane helix</keyword>
<organism evidence="7 8">
    <name type="scientific">Abyssibacter profundi</name>
    <dbReference type="NCBI Taxonomy" id="2182787"/>
    <lineage>
        <taxon>Bacteria</taxon>
        <taxon>Pseudomonadati</taxon>
        <taxon>Pseudomonadota</taxon>
        <taxon>Gammaproteobacteria</taxon>
        <taxon>Chromatiales</taxon>
        <taxon>Oceanococcaceae</taxon>
        <taxon>Abyssibacter</taxon>
    </lineage>
</organism>
<keyword evidence="3 6" id="KW-0812">Transmembrane</keyword>
<feature type="transmembrane region" description="Helical" evidence="6">
    <location>
        <begin position="208"/>
        <end position="232"/>
    </location>
</feature>
<comment type="caution">
    <text evidence="7">The sequence shown here is derived from an EMBL/GenBank/DDBJ whole genome shotgun (WGS) entry which is preliminary data.</text>
</comment>
<dbReference type="Pfam" id="PF01594">
    <property type="entry name" value="AI-2E_transport"/>
    <property type="match status" value="1"/>
</dbReference>
<feature type="transmembrane region" description="Helical" evidence="6">
    <location>
        <begin position="157"/>
        <end position="178"/>
    </location>
</feature>
<feature type="transmembrane region" description="Helical" evidence="6">
    <location>
        <begin position="247"/>
        <end position="267"/>
    </location>
</feature>
<dbReference type="Proteomes" id="UP000251800">
    <property type="component" value="Unassembled WGS sequence"/>
</dbReference>
<feature type="transmembrane region" description="Helical" evidence="6">
    <location>
        <begin position="308"/>
        <end position="332"/>
    </location>
</feature>
<reference evidence="7 8" key="1">
    <citation type="submission" date="2018-05" db="EMBL/GenBank/DDBJ databases">
        <title>Abyssibacter profundi OUC007T gen. nov., sp. nov, a marine bacterium isolated from seawater of the Mariana Trench.</title>
        <authorList>
            <person name="Zhou S."/>
        </authorList>
    </citation>
    <scope>NUCLEOTIDE SEQUENCE [LARGE SCALE GENOMIC DNA]</scope>
    <source>
        <strain evidence="7 8">OUC007</strain>
    </source>
</reference>
<comment type="subcellular location">
    <subcellularLocation>
        <location evidence="1">Membrane</location>
        <topology evidence="1">Multi-pass membrane protein</topology>
    </subcellularLocation>
</comment>
<proteinExistence type="inferred from homology"/>
<dbReference type="OrthoDB" id="9799225at2"/>
<dbReference type="PANTHER" id="PTHR21716:SF16">
    <property type="entry name" value="BLL1467 PROTEIN"/>
    <property type="match status" value="1"/>
</dbReference>
<dbReference type="InterPro" id="IPR002549">
    <property type="entry name" value="AI-2E-like"/>
</dbReference>
<keyword evidence="8" id="KW-1185">Reference proteome</keyword>
<comment type="similarity">
    <text evidence="2">Belongs to the autoinducer-2 exporter (AI-2E) (TC 2.A.86) family.</text>
</comment>
<evidence type="ECO:0008006" key="9">
    <source>
        <dbReference type="Google" id="ProtNLM"/>
    </source>
</evidence>
<evidence type="ECO:0000256" key="1">
    <source>
        <dbReference type="ARBA" id="ARBA00004141"/>
    </source>
</evidence>
<keyword evidence="5 6" id="KW-0472">Membrane</keyword>
<dbReference type="PANTHER" id="PTHR21716">
    <property type="entry name" value="TRANSMEMBRANE PROTEIN"/>
    <property type="match status" value="1"/>
</dbReference>
<name>A0A363UM77_9GAMM</name>
<evidence type="ECO:0000256" key="4">
    <source>
        <dbReference type="ARBA" id="ARBA00022989"/>
    </source>
</evidence>
<dbReference type="RefSeq" id="WP_109719699.1">
    <property type="nucleotide sequence ID" value="NZ_QEQK01000005.1"/>
</dbReference>
<dbReference type="PROSITE" id="PS51257">
    <property type="entry name" value="PROKAR_LIPOPROTEIN"/>
    <property type="match status" value="1"/>
</dbReference>
<evidence type="ECO:0000256" key="2">
    <source>
        <dbReference type="ARBA" id="ARBA00009773"/>
    </source>
</evidence>